<evidence type="ECO:0000259" key="17">
    <source>
        <dbReference type="PROSITE" id="PS51068"/>
    </source>
</evidence>
<comment type="catalytic activity">
    <reaction evidence="1 15">
        <text>Hydrolysis of DNA containing ring-opened 7-methylguanine residues, releasing 2,6-diamino-4-hydroxy-5-(N-methyl)formamidopyrimidine.</text>
        <dbReference type="EC" id="3.2.2.23"/>
    </reaction>
</comment>
<evidence type="ECO:0000256" key="10">
    <source>
        <dbReference type="ARBA" id="ARBA00023204"/>
    </source>
</evidence>
<dbReference type="FunFam" id="1.10.8.50:FF:000003">
    <property type="entry name" value="Formamidopyrimidine-DNA glycosylase"/>
    <property type="match status" value="1"/>
</dbReference>
<keyword evidence="11 15" id="KW-0456">Lyase</keyword>
<dbReference type="HAMAP" id="MF_00103">
    <property type="entry name" value="Fapy_DNA_glycosyl"/>
    <property type="match status" value="1"/>
</dbReference>
<keyword evidence="7 15" id="KW-0378">Hydrolase</keyword>
<protein>
    <recommendedName>
        <fullName evidence="15">Formamidopyrimidine-DNA glycosylase</fullName>
        <shortName evidence="15">Fapy-DNA glycosylase</shortName>
        <ecNumber evidence="15">3.2.2.23</ecNumber>
    </recommendedName>
    <alternativeName>
        <fullName evidence="15">DNA-(apurinic or apyrimidinic site) lyase MutM</fullName>
        <shortName evidence="15">AP lyase MutM</shortName>
        <ecNumber evidence="15">4.2.99.18</ecNumber>
    </alternativeName>
</protein>
<dbReference type="PANTHER" id="PTHR22993">
    <property type="entry name" value="FORMAMIDOPYRIMIDINE-DNA GLYCOSYLASE"/>
    <property type="match status" value="1"/>
</dbReference>
<evidence type="ECO:0000313" key="18">
    <source>
        <dbReference type="EMBL" id="SJZ51507.1"/>
    </source>
</evidence>
<comment type="cofactor">
    <cofactor evidence="15">
        <name>Zn(2+)</name>
        <dbReference type="ChEBI" id="CHEBI:29105"/>
    </cofactor>
    <text evidence="15">Binds 1 zinc ion per subunit.</text>
</comment>
<dbReference type="Pfam" id="PF06827">
    <property type="entry name" value="zf-FPG_IleRS"/>
    <property type="match status" value="1"/>
</dbReference>
<dbReference type="Pfam" id="PF06831">
    <property type="entry name" value="H2TH"/>
    <property type="match status" value="1"/>
</dbReference>
<dbReference type="Gene3D" id="3.20.190.10">
    <property type="entry name" value="MutM-like, N-terminal"/>
    <property type="match status" value="1"/>
</dbReference>
<dbReference type="EMBL" id="FUXM01000001">
    <property type="protein sequence ID" value="SJZ51507.1"/>
    <property type="molecule type" value="Genomic_DNA"/>
</dbReference>
<evidence type="ECO:0000256" key="9">
    <source>
        <dbReference type="ARBA" id="ARBA00023125"/>
    </source>
</evidence>
<keyword evidence="8 15" id="KW-0862">Zinc</keyword>
<keyword evidence="19" id="KW-1185">Reference proteome</keyword>
<accession>A0A1T4LAH6</accession>
<dbReference type="InterPro" id="IPR010979">
    <property type="entry name" value="Ribosomal_uS13-like_H2TH"/>
</dbReference>
<dbReference type="Proteomes" id="UP000189933">
    <property type="component" value="Unassembled WGS sequence"/>
</dbReference>
<evidence type="ECO:0000256" key="5">
    <source>
        <dbReference type="ARBA" id="ARBA00022763"/>
    </source>
</evidence>
<feature type="active site" description="Proton donor; for delta-elimination activity" evidence="15">
    <location>
        <position position="265"/>
    </location>
</feature>
<dbReference type="PANTHER" id="PTHR22993:SF9">
    <property type="entry name" value="FORMAMIDOPYRIMIDINE-DNA GLYCOSYLASE"/>
    <property type="match status" value="1"/>
</dbReference>
<dbReference type="SUPFAM" id="SSF57716">
    <property type="entry name" value="Glucocorticoid receptor-like (DNA-binding domain)"/>
    <property type="match status" value="1"/>
</dbReference>
<dbReference type="InterPro" id="IPR010663">
    <property type="entry name" value="Znf_FPG/IleRS"/>
</dbReference>
<gene>
    <name evidence="15" type="primary">mutM</name>
    <name evidence="15" type="synonym">fpg</name>
    <name evidence="18" type="ORF">SAMN02745885_00106</name>
</gene>
<comment type="similarity">
    <text evidence="2 15">Belongs to the FPG family.</text>
</comment>
<dbReference type="OrthoDB" id="9800855at2"/>
<dbReference type="AlphaFoldDB" id="A0A1T4LAH6"/>
<feature type="domain" description="Formamidopyrimidine-DNA glycosylase catalytic" evidence="17">
    <location>
        <begin position="2"/>
        <end position="116"/>
    </location>
</feature>
<keyword evidence="12 15" id="KW-0511">Multifunctional enzyme</keyword>
<dbReference type="Gene3D" id="1.10.8.50">
    <property type="match status" value="1"/>
</dbReference>
<feature type="domain" description="FPG-type" evidence="16">
    <location>
        <begin position="241"/>
        <end position="275"/>
    </location>
</feature>
<dbReference type="Pfam" id="PF01149">
    <property type="entry name" value="Fapy_DNA_glyco"/>
    <property type="match status" value="1"/>
</dbReference>
<dbReference type="GO" id="GO:0034039">
    <property type="term" value="F:8-oxo-7,8-dihydroguanine DNA N-glycosylase activity"/>
    <property type="evidence" value="ECO:0007669"/>
    <property type="project" value="TreeGrafter"/>
</dbReference>
<dbReference type="InterPro" id="IPR015886">
    <property type="entry name" value="H2TH_FPG"/>
</dbReference>
<evidence type="ECO:0000313" key="19">
    <source>
        <dbReference type="Proteomes" id="UP000189933"/>
    </source>
</evidence>
<dbReference type="PROSITE" id="PS51068">
    <property type="entry name" value="FPG_CAT"/>
    <property type="match status" value="1"/>
</dbReference>
<keyword evidence="4 15" id="KW-0479">Metal-binding</keyword>
<evidence type="ECO:0000256" key="3">
    <source>
        <dbReference type="ARBA" id="ARBA00011245"/>
    </source>
</evidence>
<dbReference type="InterPro" id="IPR012319">
    <property type="entry name" value="FPG_cat"/>
</dbReference>
<proteinExistence type="inferred from homology"/>
<comment type="function">
    <text evidence="15">Involved in base excision repair of DNA damaged by oxidation or by mutagenic agents. Acts as DNA glycosylase that recognizes and removes damaged bases. Has a preference for oxidized purines, such as 7,8-dihydro-8-oxoguanine (8-oxoG). Has AP (apurinic/apyrimidinic) lyase activity and introduces nicks in the DNA strand. Cleaves the DNA backbone by beta-delta elimination to generate a single-strand break at the site of the removed base with both 3'- and 5'-phosphates.</text>
</comment>
<keyword evidence="13 15" id="KW-0326">Glycosidase</keyword>
<evidence type="ECO:0000256" key="6">
    <source>
        <dbReference type="ARBA" id="ARBA00022771"/>
    </source>
</evidence>
<feature type="binding site" evidence="15">
    <location>
        <position position="113"/>
    </location>
    <ligand>
        <name>DNA</name>
        <dbReference type="ChEBI" id="CHEBI:16991"/>
    </ligand>
</feature>
<dbReference type="RefSeq" id="WP_078664259.1">
    <property type="nucleotide sequence ID" value="NZ_FUXM01000001.1"/>
</dbReference>
<evidence type="ECO:0000256" key="1">
    <source>
        <dbReference type="ARBA" id="ARBA00001668"/>
    </source>
</evidence>
<comment type="catalytic activity">
    <reaction evidence="14 15">
        <text>2'-deoxyribonucleotide-(2'-deoxyribose 5'-phosphate)-2'-deoxyribonucleotide-DNA = a 3'-end 2'-deoxyribonucleotide-(2,3-dehydro-2,3-deoxyribose 5'-phosphate)-DNA + a 5'-end 5'-phospho-2'-deoxyribonucleoside-DNA + H(+)</text>
        <dbReference type="Rhea" id="RHEA:66592"/>
        <dbReference type="Rhea" id="RHEA-COMP:13180"/>
        <dbReference type="Rhea" id="RHEA-COMP:16897"/>
        <dbReference type="Rhea" id="RHEA-COMP:17067"/>
        <dbReference type="ChEBI" id="CHEBI:15378"/>
        <dbReference type="ChEBI" id="CHEBI:136412"/>
        <dbReference type="ChEBI" id="CHEBI:157695"/>
        <dbReference type="ChEBI" id="CHEBI:167181"/>
        <dbReference type="EC" id="4.2.99.18"/>
    </reaction>
</comment>
<evidence type="ECO:0000256" key="11">
    <source>
        <dbReference type="ARBA" id="ARBA00023239"/>
    </source>
</evidence>
<dbReference type="NCBIfam" id="NF002211">
    <property type="entry name" value="PRK01103.1"/>
    <property type="match status" value="1"/>
</dbReference>
<dbReference type="SUPFAM" id="SSF46946">
    <property type="entry name" value="S13-like H2TH domain"/>
    <property type="match status" value="1"/>
</dbReference>
<dbReference type="PROSITE" id="PS01242">
    <property type="entry name" value="ZF_FPG_1"/>
    <property type="match status" value="1"/>
</dbReference>
<name>A0A1T4LAH6_9FIRM</name>
<dbReference type="SMART" id="SM00898">
    <property type="entry name" value="Fapy_DNA_glyco"/>
    <property type="match status" value="1"/>
</dbReference>
<comment type="subunit">
    <text evidence="3 15">Monomer.</text>
</comment>
<dbReference type="SUPFAM" id="SSF81624">
    <property type="entry name" value="N-terminal domain of MutM-like DNA repair proteins"/>
    <property type="match status" value="1"/>
</dbReference>
<evidence type="ECO:0000256" key="13">
    <source>
        <dbReference type="ARBA" id="ARBA00023295"/>
    </source>
</evidence>
<keyword evidence="9 15" id="KW-0238">DNA-binding</keyword>
<dbReference type="NCBIfam" id="TIGR00577">
    <property type="entry name" value="fpg"/>
    <property type="match status" value="1"/>
</dbReference>
<organism evidence="18 19">
    <name type="scientific">Carboxydocella sporoproducens DSM 16521</name>
    <dbReference type="NCBI Taxonomy" id="1121270"/>
    <lineage>
        <taxon>Bacteria</taxon>
        <taxon>Bacillati</taxon>
        <taxon>Bacillota</taxon>
        <taxon>Clostridia</taxon>
        <taxon>Eubacteriales</taxon>
        <taxon>Clostridiales Family XVI. Incertae Sedis</taxon>
        <taxon>Carboxydocella</taxon>
    </lineage>
</organism>
<sequence>MPELPEVETVRRSLSPLVCGQEIRAVEVLHPGVIKGVLNARAFVTNLMGRRFVEIRRRGKYLLFLLDDGQVLLIHLRMTGRLVLAEAEAPLLPHTHLIWHLSSGQQLRFSDVRRFGEVRLCRQEQLEIEPGLARLGPEPLEQEWTVATLAAAVRGKKAPIKNILLNQEIVAGLGNIYADEALYRAGIKPDRPGQSLSQEEIERLWLAVRQVLAEGIENRGTSFSDYVDGLGQKGQMQTRLKVYGRSGSPCHSCGTILEKMRLAGRSTVYCPVCQQ</sequence>
<dbReference type="EC" id="3.2.2.23" evidence="15"/>
<dbReference type="EC" id="4.2.99.18" evidence="15"/>
<evidence type="ECO:0000256" key="7">
    <source>
        <dbReference type="ARBA" id="ARBA00022801"/>
    </source>
</evidence>
<keyword evidence="5 15" id="KW-0227">DNA damage</keyword>
<dbReference type="GO" id="GO:0140078">
    <property type="term" value="F:class I DNA-(apurinic or apyrimidinic site) endonuclease activity"/>
    <property type="evidence" value="ECO:0007669"/>
    <property type="project" value="UniProtKB-EC"/>
</dbReference>
<keyword evidence="10 15" id="KW-0234">DNA repair</keyword>
<dbReference type="InterPro" id="IPR020629">
    <property type="entry name" value="FPG_Glyclase"/>
</dbReference>
<evidence type="ECO:0000256" key="8">
    <source>
        <dbReference type="ARBA" id="ARBA00022833"/>
    </source>
</evidence>
<evidence type="ECO:0000259" key="16">
    <source>
        <dbReference type="PROSITE" id="PS51066"/>
    </source>
</evidence>
<feature type="active site" description="Proton donor; for beta-elimination activity" evidence="15">
    <location>
        <position position="60"/>
    </location>
</feature>
<evidence type="ECO:0000256" key="12">
    <source>
        <dbReference type="ARBA" id="ARBA00023268"/>
    </source>
</evidence>
<feature type="binding site" evidence="15">
    <location>
        <position position="156"/>
    </location>
    <ligand>
        <name>DNA</name>
        <dbReference type="ChEBI" id="CHEBI:16991"/>
    </ligand>
</feature>
<dbReference type="CDD" id="cd08966">
    <property type="entry name" value="EcFpg-like_N"/>
    <property type="match status" value="1"/>
</dbReference>
<dbReference type="InterPro" id="IPR035937">
    <property type="entry name" value="FPG_N"/>
</dbReference>
<reference evidence="19" key="1">
    <citation type="submission" date="2017-02" db="EMBL/GenBank/DDBJ databases">
        <authorList>
            <person name="Varghese N."/>
            <person name="Submissions S."/>
        </authorList>
    </citation>
    <scope>NUCLEOTIDE SEQUENCE [LARGE SCALE GENOMIC DNA]</scope>
    <source>
        <strain evidence="19">DSM 16521</strain>
    </source>
</reference>
<evidence type="ECO:0000256" key="2">
    <source>
        <dbReference type="ARBA" id="ARBA00009409"/>
    </source>
</evidence>
<evidence type="ECO:0000256" key="15">
    <source>
        <dbReference type="HAMAP-Rule" id="MF_00103"/>
    </source>
</evidence>
<evidence type="ECO:0000256" key="4">
    <source>
        <dbReference type="ARBA" id="ARBA00022723"/>
    </source>
</evidence>
<dbReference type="GO" id="GO:0003684">
    <property type="term" value="F:damaged DNA binding"/>
    <property type="evidence" value="ECO:0007669"/>
    <property type="project" value="InterPro"/>
</dbReference>
<keyword evidence="6 15" id="KW-0863">Zinc-finger</keyword>
<dbReference type="GO" id="GO:0008270">
    <property type="term" value="F:zinc ion binding"/>
    <property type="evidence" value="ECO:0007669"/>
    <property type="project" value="UniProtKB-UniRule"/>
</dbReference>
<feature type="binding site" evidence="15">
    <location>
        <position position="94"/>
    </location>
    <ligand>
        <name>DNA</name>
        <dbReference type="ChEBI" id="CHEBI:16991"/>
    </ligand>
</feature>
<dbReference type="InterPro" id="IPR015887">
    <property type="entry name" value="DNA_glyclase_Znf_dom_DNA_BS"/>
</dbReference>
<feature type="active site" description="Schiff-base intermediate with DNA" evidence="15">
    <location>
        <position position="2"/>
    </location>
</feature>
<dbReference type="GO" id="GO:0003690">
    <property type="term" value="F:double-stranded DNA binding"/>
    <property type="evidence" value="ECO:0007669"/>
    <property type="project" value="UniProtKB-ARBA"/>
</dbReference>
<dbReference type="SMART" id="SM01232">
    <property type="entry name" value="H2TH"/>
    <property type="match status" value="1"/>
</dbReference>
<evidence type="ECO:0000256" key="14">
    <source>
        <dbReference type="ARBA" id="ARBA00044632"/>
    </source>
</evidence>
<dbReference type="GO" id="GO:0006284">
    <property type="term" value="P:base-excision repair"/>
    <property type="evidence" value="ECO:0007669"/>
    <property type="project" value="InterPro"/>
</dbReference>
<dbReference type="PROSITE" id="PS51066">
    <property type="entry name" value="ZF_FPG_2"/>
    <property type="match status" value="1"/>
</dbReference>
<dbReference type="InterPro" id="IPR000214">
    <property type="entry name" value="Znf_DNA_glyclase/AP_lyase"/>
</dbReference>
<feature type="active site" description="Proton donor" evidence="15">
    <location>
        <position position="3"/>
    </location>
</feature>